<name>A0ABS8K0Z4_9BURK</name>
<gene>
    <name evidence="2" type="ORF">LJ656_24920</name>
</gene>
<keyword evidence="3" id="KW-1185">Reference proteome</keyword>
<dbReference type="PANTHER" id="PTHR19860">
    <property type="entry name" value="DDB1- AND CUL4-ASSOCIATED FACTOR 12-RELATED"/>
    <property type="match status" value="1"/>
</dbReference>
<dbReference type="InterPro" id="IPR051191">
    <property type="entry name" value="DCAF12"/>
</dbReference>
<keyword evidence="1" id="KW-0677">Repeat</keyword>
<dbReference type="PANTHER" id="PTHR19860:SF40">
    <property type="entry name" value="WD40 REPEAT-CONTAINING PROTEIN"/>
    <property type="match status" value="1"/>
</dbReference>
<proteinExistence type="predicted"/>
<evidence type="ECO:0000313" key="3">
    <source>
        <dbReference type="Proteomes" id="UP001431019"/>
    </source>
</evidence>
<sequence>MYQRVEKPARGAILLSAPSGFGKSSIIADLAQQLETQSHSLQWHVFDHYFGADKINTLNGWLQRLYETLHPQIADLTGPIPTSPAQQWQQLSTWLSHAARRLEQKAGADRPVRFALLLDGLDQLVDGGRNLSPFTAALSADAVLVVSAAENTPAHDAARKFTGIAVPALDDASKATLVRQTLRRYSKALPEAGIRKLSDAAQTGNPLYLTLALEKLRLDARHASLDTLLDSVLASPDASHLFLHQFLLDPAYNRPEQPTLAADFMALLGAARNGLGESEIAGLLALPADPVDASTGKPRLPQIYLSRLINTFQAVLLSKQGNRASMHRMLDAAVLAHAGEAAIRRRLYAYFSPAYDTAMRDAQLRAANEALTQISWLARIPGADQAAARERLRQDLGFLPLPLGLYQEEWATLRAAIDTLGDEINAVLECWQNTIDAFSTEELLAKKTSISGLASLLGVFAVDHHRPARALLESLLKRLEAAADAAADAADTGAALERERVDALDQLGMVCHRQQDFAGERRYLERAFAISEGIAELESDVAHRYNNLAECLIASNDPDDFIAARALYEKALSAIEATHGPHDKAVGDVCCNVGKYLRETDKPADRTRARELLLRAHRIHTNATEPDWLSIASANINLALCLEDSGNIEEFGLCRGLFEQSLRIRETIFGPWHPDVADSCNYLATYLKKTQRRADFVQARALFERVLEIREAALPEQHMDTGEACYQLAQYLHASANPFERGNANRLFERALAIFIANGETGARRAHEMRQLITLNRMKPRTSPRKGRRK</sequence>
<dbReference type="EMBL" id="JAJITD010000014">
    <property type="protein sequence ID" value="MCC8395832.1"/>
    <property type="molecule type" value="Genomic_DNA"/>
</dbReference>
<dbReference type="InterPro" id="IPR027417">
    <property type="entry name" value="P-loop_NTPase"/>
</dbReference>
<evidence type="ECO:0000313" key="2">
    <source>
        <dbReference type="EMBL" id="MCC8395832.1"/>
    </source>
</evidence>
<dbReference type="Pfam" id="PF13374">
    <property type="entry name" value="TPR_10"/>
    <property type="match status" value="1"/>
</dbReference>
<dbReference type="Gene3D" id="1.25.40.10">
    <property type="entry name" value="Tetratricopeptide repeat domain"/>
    <property type="match status" value="2"/>
</dbReference>
<protein>
    <submittedName>
        <fullName evidence="2">Tetratricopeptide repeat protein</fullName>
    </submittedName>
</protein>
<comment type="caution">
    <text evidence="2">The sequence shown here is derived from an EMBL/GenBank/DDBJ whole genome shotgun (WGS) entry which is preliminary data.</text>
</comment>
<dbReference type="SUPFAM" id="SSF52540">
    <property type="entry name" value="P-loop containing nucleoside triphosphate hydrolases"/>
    <property type="match status" value="1"/>
</dbReference>
<dbReference type="SUPFAM" id="SSF48452">
    <property type="entry name" value="TPR-like"/>
    <property type="match status" value="2"/>
</dbReference>
<organism evidence="2 3">
    <name type="scientific">Paraburkholderia sejongensis</name>
    <dbReference type="NCBI Taxonomy" id="2886946"/>
    <lineage>
        <taxon>Bacteria</taxon>
        <taxon>Pseudomonadati</taxon>
        <taxon>Pseudomonadota</taxon>
        <taxon>Betaproteobacteria</taxon>
        <taxon>Burkholderiales</taxon>
        <taxon>Burkholderiaceae</taxon>
        <taxon>Paraburkholderia</taxon>
    </lineage>
</organism>
<evidence type="ECO:0000256" key="1">
    <source>
        <dbReference type="ARBA" id="ARBA00022737"/>
    </source>
</evidence>
<dbReference type="Proteomes" id="UP001431019">
    <property type="component" value="Unassembled WGS sequence"/>
</dbReference>
<reference evidence="2 3" key="1">
    <citation type="submission" date="2021-11" db="EMBL/GenBank/DDBJ databases">
        <authorList>
            <person name="Oh E.-T."/>
            <person name="Kim S.-B."/>
        </authorList>
    </citation>
    <scope>NUCLEOTIDE SEQUENCE [LARGE SCALE GENOMIC DNA]</scope>
    <source>
        <strain evidence="2 3">MMS20-SJTR3</strain>
    </source>
</reference>
<dbReference type="InterPro" id="IPR011990">
    <property type="entry name" value="TPR-like_helical_dom_sf"/>
</dbReference>
<accession>A0ABS8K0Z4</accession>